<dbReference type="Proteomes" id="UP001314263">
    <property type="component" value="Unassembled WGS sequence"/>
</dbReference>
<keyword evidence="1" id="KW-0677">Repeat</keyword>
<proteinExistence type="predicted"/>
<dbReference type="PROSITE" id="PS50005">
    <property type="entry name" value="TPR"/>
    <property type="match status" value="1"/>
</dbReference>
<dbReference type="AlphaFoldDB" id="A0AAV1I8I1"/>
<gene>
    <name evidence="4" type="ORF">CVIRNUC_006217</name>
</gene>
<organism evidence="4 5">
    <name type="scientific">Coccomyxa viridis</name>
    <dbReference type="NCBI Taxonomy" id="1274662"/>
    <lineage>
        <taxon>Eukaryota</taxon>
        <taxon>Viridiplantae</taxon>
        <taxon>Chlorophyta</taxon>
        <taxon>core chlorophytes</taxon>
        <taxon>Trebouxiophyceae</taxon>
        <taxon>Trebouxiophyceae incertae sedis</taxon>
        <taxon>Coccomyxaceae</taxon>
        <taxon>Coccomyxa</taxon>
    </lineage>
</organism>
<dbReference type="PANTHER" id="PTHR22904:SF523">
    <property type="entry name" value="STRESS-INDUCED-PHOSPHOPROTEIN 1"/>
    <property type="match status" value="1"/>
</dbReference>
<protein>
    <submittedName>
        <fullName evidence="4">Uncharacterized protein</fullName>
    </submittedName>
</protein>
<evidence type="ECO:0000256" key="1">
    <source>
        <dbReference type="ARBA" id="ARBA00022737"/>
    </source>
</evidence>
<dbReference type="PANTHER" id="PTHR22904">
    <property type="entry name" value="TPR REPEAT CONTAINING PROTEIN"/>
    <property type="match status" value="1"/>
</dbReference>
<evidence type="ECO:0000313" key="4">
    <source>
        <dbReference type="EMBL" id="CAK0783022.1"/>
    </source>
</evidence>
<reference evidence="4 5" key="1">
    <citation type="submission" date="2023-10" db="EMBL/GenBank/DDBJ databases">
        <authorList>
            <person name="Maclean D."/>
            <person name="Macfadyen A."/>
        </authorList>
    </citation>
    <scope>NUCLEOTIDE SEQUENCE [LARGE SCALE GENOMIC DNA]</scope>
</reference>
<keyword evidence="2 3" id="KW-0802">TPR repeat</keyword>
<accession>A0AAV1I8I1</accession>
<dbReference type="GO" id="GO:0051879">
    <property type="term" value="F:Hsp90 protein binding"/>
    <property type="evidence" value="ECO:0007669"/>
    <property type="project" value="TreeGrafter"/>
</dbReference>
<evidence type="ECO:0000313" key="5">
    <source>
        <dbReference type="Proteomes" id="UP001314263"/>
    </source>
</evidence>
<dbReference type="SUPFAM" id="SSF48452">
    <property type="entry name" value="TPR-like"/>
    <property type="match status" value="1"/>
</dbReference>
<feature type="repeat" description="TPR" evidence="3">
    <location>
        <begin position="43"/>
        <end position="76"/>
    </location>
</feature>
<sequence length="229" mass="25671">MSKDELENLRRRIVGAAASAHFDQAISDCRSAVEACTDDEDTSRLFTNMSLLYHQKEDWNKAIDMAERALQAWPGNVKACFRKGAAQMRLALPAAACVSFQRGLQFAPGHRHLQTALHQAQSQLREDFAPGIMRANGPQNCELASQDTHFEALDQLEQRTKVIKQLWQAGQVHQASLRGKGWYESCMQDEAHQAQFHPLCGDLEASNLHQILQIAQGSSFRELRFASVP</sequence>
<dbReference type="InterPro" id="IPR019734">
    <property type="entry name" value="TPR_rpt"/>
</dbReference>
<keyword evidence="5" id="KW-1185">Reference proteome</keyword>
<dbReference type="InterPro" id="IPR011990">
    <property type="entry name" value="TPR-like_helical_dom_sf"/>
</dbReference>
<evidence type="ECO:0000256" key="2">
    <source>
        <dbReference type="ARBA" id="ARBA00022803"/>
    </source>
</evidence>
<dbReference type="Gene3D" id="1.25.40.10">
    <property type="entry name" value="Tetratricopeptide repeat domain"/>
    <property type="match status" value="1"/>
</dbReference>
<name>A0AAV1I8I1_9CHLO</name>
<dbReference type="EMBL" id="CAUYUE010000007">
    <property type="protein sequence ID" value="CAK0783022.1"/>
    <property type="molecule type" value="Genomic_DNA"/>
</dbReference>
<comment type="caution">
    <text evidence="4">The sequence shown here is derived from an EMBL/GenBank/DDBJ whole genome shotgun (WGS) entry which is preliminary data.</text>
</comment>
<evidence type="ECO:0000256" key="3">
    <source>
        <dbReference type="PROSITE-ProRule" id="PRU00339"/>
    </source>
</evidence>
<dbReference type="SMART" id="SM00028">
    <property type="entry name" value="TPR"/>
    <property type="match status" value="2"/>
</dbReference>